<evidence type="ECO:0000313" key="2">
    <source>
        <dbReference type="EMBL" id="GEO71658.1"/>
    </source>
</evidence>
<keyword evidence="5" id="KW-1185">Reference proteome</keyword>
<sequence length="45" mass="5107">MGNFAWLLPVSLTVTILFGVVVSGLAVCWWLIFKRTVRHFNTKGK</sequence>
<dbReference type="EMBL" id="LT854705">
    <property type="protein sequence ID" value="SMS13499.1"/>
    <property type="molecule type" value="Genomic_DNA"/>
</dbReference>
<reference evidence="2 5" key="3">
    <citation type="submission" date="2019-07" db="EMBL/GenBank/DDBJ databases">
        <title>Whole genome shotgun sequence of Lactobacillus zymae NBRC 107157.</title>
        <authorList>
            <person name="Hosoyama A."/>
            <person name="Uohara A."/>
            <person name="Ohji S."/>
            <person name="Ichikawa N."/>
        </authorList>
    </citation>
    <scope>NUCLEOTIDE SEQUENCE [LARGE SCALE GENOMIC DNA]</scope>
    <source>
        <strain evidence="2 5">NBRC 107157</strain>
    </source>
</reference>
<reference evidence="4" key="1">
    <citation type="submission" date="2017-05" db="EMBL/GenBank/DDBJ databases">
        <authorList>
            <person name="Papadimitriou K."/>
        </authorList>
    </citation>
    <scope>NUCLEOTIDE SEQUENCE [LARGE SCALE GENOMIC DNA]</scope>
    <source>
        <strain evidence="4">ACA-DC 3411</strain>
    </source>
</reference>
<feature type="transmembrane region" description="Helical" evidence="1">
    <location>
        <begin position="6"/>
        <end position="33"/>
    </location>
</feature>
<evidence type="ECO:0000313" key="3">
    <source>
        <dbReference type="EMBL" id="SMS13499.1"/>
    </source>
</evidence>
<name>A0A1Y6JU79_9LACO</name>
<keyword evidence="1" id="KW-0472">Membrane</keyword>
<gene>
    <name evidence="3" type="ORF">LZ3411_0449</name>
    <name evidence="2" type="ORF">LZY01_08260</name>
</gene>
<accession>A0A1Y6JU79</accession>
<protein>
    <submittedName>
        <fullName evidence="3">Uncharacterized protein</fullName>
    </submittedName>
</protein>
<organism evidence="3 4">
    <name type="scientific">Levilactobacillus zymae</name>
    <dbReference type="NCBI Taxonomy" id="267363"/>
    <lineage>
        <taxon>Bacteria</taxon>
        <taxon>Bacillati</taxon>
        <taxon>Bacillota</taxon>
        <taxon>Bacilli</taxon>
        <taxon>Lactobacillales</taxon>
        <taxon>Lactobacillaceae</taxon>
        <taxon>Levilactobacillus</taxon>
    </lineage>
</organism>
<dbReference type="RefSeq" id="WP_157667844.1">
    <property type="nucleotide sequence ID" value="NZ_CP045179.1"/>
</dbReference>
<dbReference type="Proteomes" id="UP000195412">
    <property type="component" value="Chromosome I"/>
</dbReference>
<dbReference type="Proteomes" id="UP000321794">
    <property type="component" value="Unassembled WGS sequence"/>
</dbReference>
<dbReference type="AlphaFoldDB" id="A0A1Y6JU79"/>
<proteinExistence type="predicted"/>
<reference evidence="3" key="2">
    <citation type="submission" date="2017-05" db="EMBL/GenBank/DDBJ databases">
        <authorList>
            <person name="Song R."/>
            <person name="Chenine A.L."/>
            <person name="Ruprecht R.M."/>
        </authorList>
    </citation>
    <scope>NUCLEOTIDE SEQUENCE</scope>
    <source>
        <strain evidence="3">ACA-DC 3411</strain>
    </source>
</reference>
<keyword evidence="1" id="KW-0812">Transmembrane</keyword>
<keyword evidence="1" id="KW-1133">Transmembrane helix</keyword>
<evidence type="ECO:0000313" key="5">
    <source>
        <dbReference type="Proteomes" id="UP000321794"/>
    </source>
</evidence>
<evidence type="ECO:0000313" key="4">
    <source>
        <dbReference type="Proteomes" id="UP000195412"/>
    </source>
</evidence>
<dbReference type="KEGG" id="lzy:LZ3411_0449"/>
<evidence type="ECO:0000256" key="1">
    <source>
        <dbReference type="SAM" id="Phobius"/>
    </source>
</evidence>
<dbReference type="EMBL" id="BJZK01000007">
    <property type="protein sequence ID" value="GEO71658.1"/>
    <property type="molecule type" value="Genomic_DNA"/>
</dbReference>